<dbReference type="SMART" id="SM01381">
    <property type="entry name" value="7TM_GPCR_Srsx"/>
    <property type="match status" value="1"/>
</dbReference>
<organism evidence="12 13">
    <name type="scientific">Steinernema hermaphroditum</name>
    <dbReference type="NCBI Taxonomy" id="289476"/>
    <lineage>
        <taxon>Eukaryota</taxon>
        <taxon>Metazoa</taxon>
        <taxon>Ecdysozoa</taxon>
        <taxon>Nematoda</taxon>
        <taxon>Chromadorea</taxon>
        <taxon>Rhabditida</taxon>
        <taxon>Tylenchina</taxon>
        <taxon>Panagrolaimomorpha</taxon>
        <taxon>Strongyloidoidea</taxon>
        <taxon>Steinernematidae</taxon>
        <taxon>Steinernema</taxon>
    </lineage>
</organism>
<dbReference type="AlphaFoldDB" id="A0AA39HZS4"/>
<dbReference type="InterPro" id="IPR016020">
    <property type="entry name" value="Transl_init_fac_sub12_N_euk"/>
</dbReference>
<comment type="similarity">
    <text evidence="8">Belongs to the eIF-3 subunit K family.</text>
</comment>
<dbReference type="PANTHER" id="PTHR13022:SF0">
    <property type="entry name" value="EUKARYOTIC TRANSLATION INITIATION FACTOR 3 SUBUNIT K"/>
    <property type="match status" value="1"/>
</dbReference>
<dbReference type="InterPro" id="IPR036388">
    <property type="entry name" value="WH-like_DNA-bd_sf"/>
</dbReference>
<comment type="function">
    <text evidence="8">Component of the eukaryotic translation initiation factor 3 (eIF-3) complex, which is involved in protein synthesis of a specialized repertoire of mRNAs and, together with other initiation factors, stimulates binding of mRNA and methionyl-tRNAi to the 40S ribosome. The eIF-3 complex specifically targets and initiates translation of a subset of mRNAs involved in cell proliferation.</text>
</comment>
<feature type="transmembrane region" description="Helical" evidence="9">
    <location>
        <begin position="170"/>
        <end position="195"/>
    </location>
</feature>
<keyword evidence="2 8" id="KW-0963">Cytoplasm</keyword>
<dbReference type="GO" id="GO:0003743">
    <property type="term" value="F:translation initiation factor activity"/>
    <property type="evidence" value="ECO:0007669"/>
    <property type="project" value="UniProtKB-UniRule"/>
</dbReference>
<evidence type="ECO:0000259" key="11">
    <source>
        <dbReference type="PROSITE" id="PS50262"/>
    </source>
</evidence>
<dbReference type="GO" id="GO:0016282">
    <property type="term" value="C:eukaryotic 43S preinitiation complex"/>
    <property type="evidence" value="ECO:0007669"/>
    <property type="project" value="UniProtKB-UniRule"/>
</dbReference>
<evidence type="ECO:0000256" key="6">
    <source>
        <dbReference type="ARBA" id="ARBA00022989"/>
    </source>
</evidence>
<dbReference type="InterPro" id="IPR033464">
    <property type="entry name" value="CSN8_PSD8_EIF3K"/>
</dbReference>
<name>A0AA39HZS4_9BILA</name>
<dbReference type="EMBL" id="JAUCMV010000002">
    <property type="protein sequence ID" value="KAK0414465.1"/>
    <property type="molecule type" value="Genomic_DNA"/>
</dbReference>
<feature type="domain" description="G-protein coupled receptors family 1 profile" evidence="11">
    <location>
        <begin position="24"/>
        <end position="270"/>
    </location>
</feature>
<comment type="caution">
    <text evidence="12">The sequence shown here is derived from an EMBL/GenBank/DDBJ whole genome shotgun (WGS) entry which is preliminary data.</text>
</comment>
<dbReference type="InterPro" id="IPR036390">
    <property type="entry name" value="WH_DNA-bd_sf"/>
</dbReference>
<dbReference type="GO" id="GO:0005852">
    <property type="term" value="C:eukaryotic translation initiation factor 3 complex"/>
    <property type="evidence" value="ECO:0007669"/>
    <property type="project" value="UniProtKB-UniRule"/>
</dbReference>
<dbReference type="InterPro" id="IPR000276">
    <property type="entry name" value="GPCR_Rhodpsn"/>
</dbReference>
<dbReference type="GO" id="GO:0001732">
    <property type="term" value="P:formation of cytoplasmic translation initiation complex"/>
    <property type="evidence" value="ECO:0007669"/>
    <property type="project" value="UniProtKB-UniRule"/>
</dbReference>
<feature type="transmembrane region" description="Helical" evidence="9">
    <location>
        <begin position="216"/>
        <end position="237"/>
    </location>
</feature>
<dbReference type="PANTHER" id="PTHR13022">
    <property type="entry name" value="EUKARYOTIC TRANSLATION INITIATION FACTOR 3 SUBUNIT 11"/>
    <property type="match status" value="1"/>
</dbReference>
<evidence type="ECO:0000256" key="7">
    <source>
        <dbReference type="ARBA" id="ARBA00023136"/>
    </source>
</evidence>
<sequence>MATLDEHISISIIRLFIMIVSILGNLLILFVIFQHRKLRKTGANILLAQLAFADLIIGIATGIRGISAIIFENRGISVFDKGICLIIGSPTVFGIHLSQTTMVAIAFDRLMCVRFPMMYRKMETSLFALLRFFICFGYSLFGTGITYIGFPSNESIHVCSTGNSVPMWYRPYYSIFGNSVTVAMYIFYILIYIMFNRQKQSSKRAAQRTIFATITAVLVSYFFLCFIPNVTVVIGTIKEGNDPNSDLAGYIALFVGLGNGINASLNVFIYGWKHKELRVQLLKYRILSCLLCRFRKQEFTTSFPTMATYADMKRDIDDQIKGVNRYNPNQIEALERTILLMVQEGQYDKDILLTTLKLYQLNPQSYNENIVKQILLKTMMVFPRNDYALAKYLIDTPRANSPELRRVMDIGVLLEANNFSVFWSLMQGTYTPSEAANEKFKNPADVANLIKSIPGFEEAVRKYACEVISITFQNVDKNMVTRLLGNLPEAQVKAYAKAFGWTAKDDVYFVQNHEATIKSKNIEEKLTFNDVKEVLTSTFRKAYA</sequence>
<dbReference type="SUPFAM" id="SSF81321">
    <property type="entry name" value="Family A G protein-coupled receptor-like"/>
    <property type="match status" value="1"/>
</dbReference>
<dbReference type="FunFam" id="1.25.40.250:FF:000008">
    <property type="entry name" value="Eukaryotic translation initiation factor 3 subunit K"/>
    <property type="match status" value="1"/>
</dbReference>
<evidence type="ECO:0000256" key="4">
    <source>
        <dbReference type="ARBA" id="ARBA00022692"/>
    </source>
</evidence>
<protein>
    <recommendedName>
        <fullName evidence="8">Eukaryotic translation initiation factor 3 subunit K</fullName>
        <shortName evidence="8">eIF3k</shortName>
    </recommendedName>
    <alternativeName>
        <fullName evidence="8">eIF-3 p25</fullName>
    </alternativeName>
</protein>
<comment type="subunit">
    <text evidence="8">Component of the eukaryotic translation initiation factor 3 (eIF-3) complex.</text>
</comment>
<reference evidence="12" key="1">
    <citation type="submission" date="2023-06" db="EMBL/GenBank/DDBJ databases">
        <title>Genomic analysis of the entomopathogenic nematode Steinernema hermaphroditum.</title>
        <authorList>
            <person name="Schwarz E.M."/>
            <person name="Heppert J.K."/>
            <person name="Baniya A."/>
            <person name="Schwartz H.T."/>
            <person name="Tan C.-H."/>
            <person name="Antoshechkin I."/>
            <person name="Sternberg P.W."/>
            <person name="Goodrich-Blair H."/>
            <person name="Dillman A.R."/>
        </authorList>
    </citation>
    <scope>NUCLEOTIDE SEQUENCE</scope>
    <source>
        <strain evidence="12">PS9179</strain>
        <tissue evidence="12">Whole animal</tissue>
    </source>
</reference>
<dbReference type="InterPro" id="IPR009374">
    <property type="entry name" value="eIF3k"/>
</dbReference>
<evidence type="ECO:0000256" key="9">
    <source>
        <dbReference type="SAM" id="Phobius"/>
    </source>
</evidence>
<dbReference type="GO" id="GO:0043022">
    <property type="term" value="F:ribosome binding"/>
    <property type="evidence" value="ECO:0007669"/>
    <property type="project" value="InterPro"/>
</dbReference>
<dbReference type="Gene3D" id="1.10.10.10">
    <property type="entry name" value="Winged helix-like DNA-binding domain superfamily/Winged helix DNA-binding domain"/>
    <property type="match status" value="1"/>
</dbReference>
<feature type="transmembrane region" description="Helical" evidence="9">
    <location>
        <begin position="45"/>
        <end position="71"/>
    </location>
</feature>
<evidence type="ECO:0000256" key="8">
    <source>
        <dbReference type="HAMAP-Rule" id="MF_03010"/>
    </source>
</evidence>
<accession>A0AA39HZS4</accession>
<evidence type="ECO:0000256" key="5">
    <source>
        <dbReference type="ARBA" id="ARBA00022917"/>
    </source>
</evidence>
<dbReference type="Pfam" id="PF10075">
    <property type="entry name" value="CSN8_PSD8_EIF3K"/>
    <property type="match status" value="1"/>
</dbReference>
<evidence type="ECO:0000256" key="3">
    <source>
        <dbReference type="ARBA" id="ARBA00022540"/>
    </source>
</evidence>
<dbReference type="Gene3D" id="1.20.1070.10">
    <property type="entry name" value="Rhodopsin 7-helix transmembrane proteins"/>
    <property type="match status" value="1"/>
</dbReference>
<dbReference type="InterPro" id="IPR016024">
    <property type="entry name" value="ARM-type_fold"/>
</dbReference>
<keyword evidence="7 9" id="KW-0472">Membrane</keyword>
<dbReference type="GO" id="GO:0004930">
    <property type="term" value="F:G protein-coupled receptor activity"/>
    <property type="evidence" value="ECO:0007669"/>
    <property type="project" value="InterPro"/>
</dbReference>
<dbReference type="CDD" id="cd00637">
    <property type="entry name" value="7tm_classA_rhodopsin-like"/>
    <property type="match status" value="1"/>
</dbReference>
<keyword evidence="6 9" id="KW-1133">Transmembrane helix</keyword>
<dbReference type="HAMAP" id="MF_03010">
    <property type="entry name" value="eIF3k"/>
    <property type="match status" value="1"/>
</dbReference>
<keyword evidence="5 8" id="KW-0648">Protein biosynthesis</keyword>
<feature type="transmembrane region" description="Helical" evidence="9">
    <location>
        <begin position="128"/>
        <end position="150"/>
    </location>
</feature>
<dbReference type="GO" id="GO:0033290">
    <property type="term" value="C:eukaryotic 48S preinitiation complex"/>
    <property type="evidence" value="ECO:0007669"/>
    <property type="project" value="UniProtKB-UniRule"/>
</dbReference>
<evidence type="ECO:0000313" key="13">
    <source>
        <dbReference type="Proteomes" id="UP001175271"/>
    </source>
</evidence>
<keyword evidence="3 8" id="KW-0396">Initiation factor</keyword>
<evidence type="ECO:0000256" key="2">
    <source>
        <dbReference type="ARBA" id="ARBA00022490"/>
    </source>
</evidence>
<evidence type="ECO:0000313" key="12">
    <source>
        <dbReference type="EMBL" id="KAK0414465.1"/>
    </source>
</evidence>
<dbReference type="SUPFAM" id="SSF46785">
    <property type="entry name" value="Winged helix' DNA-binding domain"/>
    <property type="match status" value="1"/>
</dbReference>
<dbReference type="PRINTS" id="PR00237">
    <property type="entry name" value="GPCRRHODOPSN"/>
</dbReference>
<dbReference type="GO" id="GO:0006446">
    <property type="term" value="P:regulation of translational initiation"/>
    <property type="evidence" value="ECO:0007669"/>
    <property type="project" value="InterPro"/>
</dbReference>
<dbReference type="InterPro" id="IPR019424">
    <property type="entry name" value="7TM_GPCR_Srsx"/>
</dbReference>
<dbReference type="PROSITE" id="PS50262">
    <property type="entry name" value="G_PROTEIN_RECEP_F1_2"/>
    <property type="match status" value="1"/>
</dbReference>
<evidence type="ECO:0000256" key="1">
    <source>
        <dbReference type="ARBA" id="ARBA00004370"/>
    </source>
</evidence>
<feature type="domain" description="PCI" evidence="10">
    <location>
        <begin position="347"/>
        <end position="525"/>
    </location>
</feature>
<evidence type="ECO:0000259" key="10">
    <source>
        <dbReference type="PROSITE" id="PS50250"/>
    </source>
</evidence>
<dbReference type="GO" id="GO:0003723">
    <property type="term" value="F:RNA binding"/>
    <property type="evidence" value="ECO:0007669"/>
    <property type="project" value="UniProtKB-UniRule"/>
</dbReference>
<feature type="transmembrane region" description="Helical" evidence="9">
    <location>
        <begin position="249"/>
        <end position="272"/>
    </location>
</feature>
<gene>
    <name evidence="12" type="ORF">QR680_011443</name>
</gene>
<dbReference type="Gene3D" id="1.25.40.250">
    <property type="entry name" value="ARM repeat, domain 1"/>
    <property type="match status" value="1"/>
</dbReference>
<dbReference type="GO" id="GO:0016020">
    <property type="term" value="C:membrane"/>
    <property type="evidence" value="ECO:0007669"/>
    <property type="project" value="UniProtKB-SubCell"/>
</dbReference>
<dbReference type="InterPro" id="IPR017452">
    <property type="entry name" value="GPCR_Rhodpsn_7TM"/>
</dbReference>
<proteinExistence type="inferred from homology"/>
<keyword evidence="13" id="KW-1185">Reference proteome</keyword>
<dbReference type="Pfam" id="PF10320">
    <property type="entry name" value="7TM_GPCR_Srsx"/>
    <property type="match status" value="1"/>
</dbReference>
<feature type="transmembrane region" description="Helical" evidence="9">
    <location>
        <begin position="12"/>
        <end position="33"/>
    </location>
</feature>
<comment type="subcellular location">
    <subcellularLocation>
        <location evidence="8">Cytoplasm</location>
    </subcellularLocation>
    <subcellularLocation>
        <location evidence="1">Membrane</location>
    </subcellularLocation>
</comment>
<dbReference type="Proteomes" id="UP001175271">
    <property type="component" value="Unassembled WGS sequence"/>
</dbReference>
<dbReference type="FunFam" id="1.10.10.10:FF:000212">
    <property type="entry name" value="Eukaryotic translation initiation factor 3 subunit K"/>
    <property type="match status" value="1"/>
</dbReference>
<dbReference type="InterPro" id="IPR000717">
    <property type="entry name" value="PCI_dom"/>
</dbReference>
<feature type="transmembrane region" description="Helical" evidence="9">
    <location>
        <begin position="83"/>
        <end position="107"/>
    </location>
</feature>
<dbReference type="PROSITE" id="PS50250">
    <property type="entry name" value="PCI"/>
    <property type="match status" value="1"/>
</dbReference>
<keyword evidence="4 9" id="KW-0812">Transmembrane</keyword>
<dbReference type="SUPFAM" id="SSF48371">
    <property type="entry name" value="ARM repeat"/>
    <property type="match status" value="1"/>
</dbReference>